<evidence type="ECO:0000313" key="3">
    <source>
        <dbReference type="Proteomes" id="UP001549920"/>
    </source>
</evidence>
<protein>
    <submittedName>
        <fullName evidence="2">Uncharacterized protein</fullName>
    </submittedName>
</protein>
<feature type="signal peptide" evidence="1">
    <location>
        <begin position="1"/>
        <end position="22"/>
    </location>
</feature>
<accession>A0ABR3HL69</accession>
<dbReference type="EMBL" id="JBEUOH010000017">
    <property type="protein sequence ID" value="KAL0871161.1"/>
    <property type="molecule type" value="Genomic_DNA"/>
</dbReference>
<gene>
    <name evidence="2" type="ORF">ABMA27_004937</name>
</gene>
<evidence type="ECO:0000313" key="2">
    <source>
        <dbReference type="EMBL" id="KAL0871161.1"/>
    </source>
</evidence>
<proteinExistence type="predicted"/>
<sequence length="211" mass="22793">MDLSKIMVFFLTYLISLDFNSAESGDSDAGLQDIELSDETTTPYVSPRFTLAFSKGSPRATSVFERRSQALVEKDVDDVDDPQARAVYWIPTNCDSLSERGYTCIGCGESLHCMGGNFALKAICLGRRPYCHNGVCSSIPGEKCKNEGHIANPAVQPGHETHIADQTIQPTGQETHIADQAIQPSLADQAMQPSIVDPAMQSAILPANATL</sequence>
<keyword evidence="3" id="KW-1185">Reference proteome</keyword>
<name>A0ABR3HL69_LOXSC</name>
<reference evidence="2 3" key="1">
    <citation type="submission" date="2024-06" db="EMBL/GenBank/DDBJ databases">
        <title>A chromosome-level genome assembly of beet webworm, Loxostege sticticalis.</title>
        <authorList>
            <person name="Zhang Y."/>
        </authorList>
    </citation>
    <scope>NUCLEOTIDE SEQUENCE [LARGE SCALE GENOMIC DNA]</scope>
    <source>
        <strain evidence="2">AQ026</strain>
        <tissue evidence="2">Whole body</tissue>
    </source>
</reference>
<organism evidence="2 3">
    <name type="scientific">Loxostege sticticalis</name>
    <name type="common">Beet webworm moth</name>
    <dbReference type="NCBI Taxonomy" id="481309"/>
    <lineage>
        <taxon>Eukaryota</taxon>
        <taxon>Metazoa</taxon>
        <taxon>Ecdysozoa</taxon>
        <taxon>Arthropoda</taxon>
        <taxon>Hexapoda</taxon>
        <taxon>Insecta</taxon>
        <taxon>Pterygota</taxon>
        <taxon>Neoptera</taxon>
        <taxon>Endopterygota</taxon>
        <taxon>Lepidoptera</taxon>
        <taxon>Glossata</taxon>
        <taxon>Ditrysia</taxon>
        <taxon>Pyraloidea</taxon>
        <taxon>Crambidae</taxon>
        <taxon>Pyraustinae</taxon>
        <taxon>Loxostege</taxon>
    </lineage>
</organism>
<keyword evidence="1" id="KW-0732">Signal</keyword>
<evidence type="ECO:0000256" key="1">
    <source>
        <dbReference type="SAM" id="SignalP"/>
    </source>
</evidence>
<comment type="caution">
    <text evidence="2">The sequence shown here is derived from an EMBL/GenBank/DDBJ whole genome shotgun (WGS) entry which is preliminary data.</text>
</comment>
<dbReference type="Proteomes" id="UP001549920">
    <property type="component" value="Unassembled WGS sequence"/>
</dbReference>
<feature type="chain" id="PRO_5047327390" evidence="1">
    <location>
        <begin position="23"/>
        <end position="211"/>
    </location>
</feature>